<dbReference type="RefSeq" id="XP_042914641.1">
    <property type="nucleotide sequence ID" value="XM_043072182.1"/>
</dbReference>
<feature type="region of interest" description="Disordered" evidence="1">
    <location>
        <begin position="159"/>
        <end position="259"/>
    </location>
</feature>
<dbReference type="InParanoid" id="A8JD81"/>
<evidence type="ECO:0000313" key="3">
    <source>
        <dbReference type="Proteomes" id="UP000006906"/>
    </source>
</evidence>
<dbReference type="OrthoDB" id="10430757at2759"/>
<feature type="compositionally biased region" description="Low complexity" evidence="1">
    <location>
        <begin position="173"/>
        <end position="183"/>
    </location>
</feature>
<evidence type="ECO:0000256" key="1">
    <source>
        <dbReference type="SAM" id="MobiDB-lite"/>
    </source>
</evidence>
<keyword evidence="3" id="KW-1185">Reference proteome</keyword>
<evidence type="ECO:0000313" key="2">
    <source>
        <dbReference type="EMBL" id="PNW70370.1"/>
    </source>
</evidence>
<feature type="compositionally biased region" description="Gly residues" evidence="1">
    <location>
        <begin position="217"/>
        <end position="259"/>
    </location>
</feature>
<dbReference type="AlphaFoldDB" id="A8JD81"/>
<dbReference type="EMBL" id="CM008978">
    <property type="protein sequence ID" value="PNW70370.1"/>
    <property type="molecule type" value="Genomic_DNA"/>
</dbReference>
<dbReference type="PaxDb" id="3055-EDO98070"/>
<accession>A8JD81</accession>
<gene>
    <name evidence="2" type="ORF">CHLRE_17g716950v5</name>
</gene>
<dbReference type="Gramene" id="PNW70370">
    <property type="protein sequence ID" value="PNW70370"/>
    <property type="gene ID" value="CHLRE_17g716950v5"/>
</dbReference>
<reference evidence="2 3" key="1">
    <citation type="journal article" date="2007" name="Science">
        <title>The Chlamydomonas genome reveals the evolution of key animal and plant functions.</title>
        <authorList>
            <person name="Merchant S.S."/>
            <person name="Prochnik S.E."/>
            <person name="Vallon O."/>
            <person name="Harris E.H."/>
            <person name="Karpowicz S.J."/>
            <person name="Witman G.B."/>
            <person name="Terry A."/>
            <person name="Salamov A."/>
            <person name="Fritz-Laylin L.K."/>
            <person name="Marechal-Drouard L."/>
            <person name="Marshall W.F."/>
            <person name="Qu L.H."/>
            <person name="Nelson D.R."/>
            <person name="Sanderfoot A.A."/>
            <person name="Spalding M.H."/>
            <person name="Kapitonov V.V."/>
            <person name="Ren Q."/>
            <person name="Ferris P."/>
            <person name="Lindquist E."/>
            <person name="Shapiro H."/>
            <person name="Lucas S.M."/>
            <person name="Grimwood J."/>
            <person name="Schmutz J."/>
            <person name="Cardol P."/>
            <person name="Cerutti H."/>
            <person name="Chanfreau G."/>
            <person name="Chen C.L."/>
            <person name="Cognat V."/>
            <person name="Croft M.T."/>
            <person name="Dent R."/>
            <person name="Dutcher S."/>
            <person name="Fernandez E."/>
            <person name="Fukuzawa H."/>
            <person name="Gonzalez-Ballester D."/>
            <person name="Gonzalez-Halphen D."/>
            <person name="Hallmann A."/>
            <person name="Hanikenne M."/>
            <person name="Hippler M."/>
            <person name="Inwood W."/>
            <person name="Jabbari K."/>
            <person name="Kalanon M."/>
            <person name="Kuras R."/>
            <person name="Lefebvre P.A."/>
            <person name="Lemaire S.D."/>
            <person name="Lobanov A.V."/>
            <person name="Lohr M."/>
            <person name="Manuell A."/>
            <person name="Meier I."/>
            <person name="Mets L."/>
            <person name="Mittag M."/>
            <person name="Mittelmeier T."/>
            <person name="Moroney J.V."/>
            <person name="Moseley J."/>
            <person name="Napoli C."/>
            <person name="Nedelcu A.M."/>
            <person name="Niyogi K."/>
            <person name="Novoselov S.V."/>
            <person name="Paulsen I.T."/>
            <person name="Pazour G."/>
            <person name="Purton S."/>
            <person name="Ral J.P."/>
            <person name="Riano-Pachon D.M."/>
            <person name="Riekhof W."/>
            <person name="Rymarquis L."/>
            <person name="Schroda M."/>
            <person name="Stern D."/>
            <person name="Umen J."/>
            <person name="Willows R."/>
            <person name="Wilson N."/>
            <person name="Zimmer S.L."/>
            <person name="Allmer J."/>
            <person name="Balk J."/>
            <person name="Bisova K."/>
            <person name="Chen C.J."/>
            <person name="Elias M."/>
            <person name="Gendler K."/>
            <person name="Hauser C."/>
            <person name="Lamb M.R."/>
            <person name="Ledford H."/>
            <person name="Long J.C."/>
            <person name="Minagawa J."/>
            <person name="Page M.D."/>
            <person name="Pan J."/>
            <person name="Pootakham W."/>
            <person name="Roje S."/>
            <person name="Rose A."/>
            <person name="Stahlberg E."/>
            <person name="Terauchi A.M."/>
            <person name="Yang P."/>
            <person name="Ball S."/>
            <person name="Bowler C."/>
            <person name="Dieckmann C.L."/>
            <person name="Gladyshev V.N."/>
            <person name="Green P."/>
            <person name="Jorgensen R."/>
            <person name="Mayfield S."/>
            <person name="Mueller-Roeber B."/>
            <person name="Rajamani S."/>
            <person name="Sayre R.T."/>
            <person name="Brokstein P."/>
            <person name="Dubchak I."/>
            <person name="Goodstein D."/>
            <person name="Hornick L."/>
            <person name="Huang Y.W."/>
            <person name="Jhaveri J."/>
            <person name="Luo Y."/>
            <person name="Martinez D."/>
            <person name="Ngau W.C."/>
            <person name="Otillar B."/>
            <person name="Poliakov A."/>
            <person name="Porter A."/>
            <person name="Szajkowski L."/>
            <person name="Werner G."/>
            <person name="Zhou K."/>
            <person name="Grigoriev I.V."/>
            <person name="Rokhsar D.S."/>
            <person name="Grossman A.R."/>
        </authorList>
    </citation>
    <scope>NUCLEOTIDE SEQUENCE [LARGE SCALE GENOMIC DNA]</scope>
    <source>
        <strain evidence="3">CC-503</strain>
    </source>
</reference>
<protein>
    <submittedName>
        <fullName evidence="2">Uncharacterized protein</fullName>
    </submittedName>
</protein>
<organism evidence="2 3">
    <name type="scientific">Chlamydomonas reinhardtii</name>
    <name type="common">Chlamydomonas smithii</name>
    <dbReference type="NCBI Taxonomy" id="3055"/>
    <lineage>
        <taxon>Eukaryota</taxon>
        <taxon>Viridiplantae</taxon>
        <taxon>Chlorophyta</taxon>
        <taxon>core chlorophytes</taxon>
        <taxon>Chlorophyceae</taxon>
        <taxon>CS clade</taxon>
        <taxon>Chlamydomonadales</taxon>
        <taxon>Chlamydomonadaceae</taxon>
        <taxon>Chlamydomonas</taxon>
    </lineage>
</organism>
<name>A8JD81_CHLRE</name>
<proteinExistence type="predicted"/>
<dbReference type="Proteomes" id="UP000006906">
    <property type="component" value="Chromosome 17"/>
</dbReference>
<sequence>MYSELEARTKEIAKANNAVRRTEVVKQADSRATTVLSRSALSQQQRHSHLDWIYDNIHVQLGKYILIAGALLRDGRANKDWEAIDEALAQLAYAERFIQASVAALEDASGCKQLQTEVYQQHLWQLRGQIGEAPADLNTTSKLHIVDEDRSKAVRKAIEKRKGVHPETELGVSAKSGEGSSSAKRQRGGSTGGRGRSSFQQYHNQHRPFQDYDPNYGGSGLSGGRGGHGASGSSGRGGGHSGGGHPGGPNGGRGQGWYS</sequence>
<dbReference type="HOGENOM" id="CLU_1075004_0_0_1"/>
<feature type="compositionally biased region" description="Basic and acidic residues" evidence="1">
    <location>
        <begin position="159"/>
        <end position="168"/>
    </location>
</feature>
<dbReference type="KEGG" id="cre:CHLRE_17g716950v5"/>
<dbReference type="GeneID" id="66057002"/>